<dbReference type="EMBL" id="FRDI01000014">
    <property type="protein sequence ID" value="SHN71250.1"/>
    <property type="molecule type" value="Genomic_DNA"/>
</dbReference>
<evidence type="ECO:0000313" key="11">
    <source>
        <dbReference type="EMBL" id="SHN71250.1"/>
    </source>
</evidence>
<evidence type="ECO:0000256" key="2">
    <source>
        <dbReference type="ARBA" id="ARBA00008290"/>
    </source>
</evidence>
<evidence type="ECO:0000256" key="1">
    <source>
        <dbReference type="ARBA" id="ARBA00001947"/>
    </source>
</evidence>
<keyword evidence="3 9" id="KW-0031">Aminopeptidase</keyword>
<dbReference type="AlphaFoldDB" id="A0A1M7TKK5"/>
<accession>A0A1M7TKK5</accession>
<protein>
    <recommendedName>
        <fullName evidence="10">M18 family aminopeptidase</fullName>
        <ecNumber evidence="10">3.4.11.-</ecNumber>
    </recommendedName>
</protein>
<dbReference type="Gene3D" id="3.40.630.10">
    <property type="entry name" value="Zn peptidases"/>
    <property type="match status" value="1"/>
</dbReference>
<evidence type="ECO:0000256" key="10">
    <source>
        <dbReference type="RuleBase" id="RU004387"/>
    </source>
</evidence>
<keyword evidence="7 9" id="KW-0862">Zinc</keyword>
<keyword evidence="8 9" id="KW-0482">Metalloprotease</keyword>
<dbReference type="InterPro" id="IPR023358">
    <property type="entry name" value="Peptidase_M18_dom2"/>
</dbReference>
<proteinExistence type="inferred from homology"/>
<dbReference type="PRINTS" id="PR00932">
    <property type="entry name" value="AMINO1PTASE"/>
</dbReference>
<dbReference type="GO" id="GO:0008270">
    <property type="term" value="F:zinc ion binding"/>
    <property type="evidence" value="ECO:0007669"/>
    <property type="project" value="InterPro"/>
</dbReference>
<dbReference type="GO" id="GO:0008237">
    <property type="term" value="F:metallopeptidase activity"/>
    <property type="evidence" value="ECO:0007669"/>
    <property type="project" value="UniProtKB-KW"/>
</dbReference>
<comment type="similarity">
    <text evidence="2 9">Belongs to the peptidase M18 family.</text>
</comment>
<evidence type="ECO:0000256" key="8">
    <source>
        <dbReference type="ARBA" id="ARBA00023049"/>
    </source>
</evidence>
<evidence type="ECO:0000256" key="9">
    <source>
        <dbReference type="RuleBase" id="RU004386"/>
    </source>
</evidence>
<dbReference type="Gene3D" id="2.30.250.10">
    <property type="entry name" value="Aminopeptidase i, Domain 2"/>
    <property type="match status" value="1"/>
</dbReference>
<organism evidence="11 12">
    <name type="scientific">Desulfovibrio litoralis DSM 11393</name>
    <dbReference type="NCBI Taxonomy" id="1121455"/>
    <lineage>
        <taxon>Bacteria</taxon>
        <taxon>Pseudomonadati</taxon>
        <taxon>Thermodesulfobacteriota</taxon>
        <taxon>Desulfovibrionia</taxon>
        <taxon>Desulfovibrionales</taxon>
        <taxon>Desulfovibrionaceae</taxon>
        <taxon>Desulfovibrio</taxon>
    </lineage>
</organism>
<keyword evidence="6 9" id="KW-0378">Hydrolase</keyword>
<evidence type="ECO:0000256" key="7">
    <source>
        <dbReference type="ARBA" id="ARBA00022833"/>
    </source>
</evidence>
<evidence type="ECO:0000256" key="3">
    <source>
        <dbReference type="ARBA" id="ARBA00022438"/>
    </source>
</evidence>
<dbReference type="GO" id="GO:0004177">
    <property type="term" value="F:aminopeptidase activity"/>
    <property type="evidence" value="ECO:0007669"/>
    <property type="project" value="UniProtKB-KW"/>
</dbReference>
<comment type="cofactor">
    <cofactor evidence="1 10">
        <name>Zn(2+)</name>
        <dbReference type="ChEBI" id="CHEBI:29105"/>
    </cofactor>
</comment>
<dbReference type="RefSeq" id="WP_072697844.1">
    <property type="nucleotide sequence ID" value="NZ_FRDI01000014.1"/>
</dbReference>
<dbReference type="NCBIfam" id="NF002600">
    <property type="entry name" value="PRK02256.1"/>
    <property type="match status" value="1"/>
</dbReference>
<name>A0A1M7TKK5_9BACT</name>
<keyword evidence="5 9" id="KW-0479">Metal-binding</keyword>
<dbReference type="STRING" id="1121455.SAMN02745728_02171"/>
<dbReference type="Pfam" id="PF02127">
    <property type="entry name" value="Peptidase_M18"/>
    <property type="match status" value="1"/>
</dbReference>
<dbReference type="EC" id="3.4.11.-" evidence="10"/>
<evidence type="ECO:0000256" key="5">
    <source>
        <dbReference type="ARBA" id="ARBA00022723"/>
    </source>
</evidence>
<dbReference type="SUPFAM" id="SSF101821">
    <property type="entry name" value="Aminopeptidase/glucanase lid domain"/>
    <property type="match status" value="1"/>
</dbReference>
<evidence type="ECO:0000256" key="4">
    <source>
        <dbReference type="ARBA" id="ARBA00022670"/>
    </source>
</evidence>
<sequence>MKSLANNPKSAWEIYKTEAEQKSIQELSKKYLTFLSKCKTEREVVNYVKERLNDANFSELSSADNFYLTHHNKTLFAVKKGKLGLEHGVHLIGSHIDSPRLDFKQCPLLEQAQVGQAKTHYYGGIRKYQWLARPLAIHGVVVKTDGTVIDVVLGESEDEPVFTIVDLLPHLASKQNTQSVADAFEAEKLNLVLAHRPLEKLDENAAEADKKEDEQIKDRIKAQILKIFNEKYGITEEDFYSSELEVVPAGSARFVGLDASLIGGYGHDDRICVFASLEAFLSSQEKPTYTQVLMLWDKEEIGSEGSTGAKSAFFEYCMEELIQNTDQKLKLSKVLLKTKAISADVHPAIDPDWQELHEKMNAASLGFGPCFCKFTGHRGKYEANDAHAEYVALMRKIMNENNIPWQMAELGKVDSGGGGTVAMYLAQLGMNIIDFGPPLLSMHSPFELASTVDLYATAKAYAAFYNYDK</sequence>
<evidence type="ECO:0000256" key="6">
    <source>
        <dbReference type="ARBA" id="ARBA00022801"/>
    </source>
</evidence>
<keyword evidence="12" id="KW-1185">Reference proteome</keyword>
<dbReference type="SUPFAM" id="SSF53187">
    <property type="entry name" value="Zn-dependent exopeptidases"/>
    <property type="match status" value="1"/>
</dbReference>
<dbReference type="Proteomes" id="UP000186469">
    <property type="component" value="Unassembled WGS sequence"/>
</dbReference>
<dbReference type="GO" id="GO:0005737">
    <property type="term" value="C:cytoplasm"/>
    <property type="evidence" value="ECO:0007669"/>
    <property type="project" value="UniProtKB-ARBA"/>
</dbReference>
<gene>
    <name evidence="11" type="ORF">SAMN02745728_02171</name>
</gene>
<keyword evidence="4 9" id="KW-0645">Protease</keyword>
<dbReference type="PANTHER" id="PTHR28570:SF2">
    <property type="entry name" value="M18 FAMILY AMINOPEPTIDASE 1-RELATED"/>
    <property type="match status" value="1"/>
</dbReference>
<reference evidence="11 12" key="1">
    <citation type="submission" date="2016-12" db="EMBL/GenBank/DDBJ databases">
        <authorList>
            <person name="Song W.-J."/>
            <person name="Kurnit D.M."/>
        </authorList>
    </citation>
    <scope>NUCLEOTIDE SEQUENCE [LARGE SCALE GENOMIC DNA]</scope>
    <source>
        <strain evidence="11 12">DSM 11393</strain>
    </source>
</reference>
<dbReference type="OrthoDB" id="5288740at2"/>
<dbReference type="GO" id="GO:0006508">
    <property type="term" value="P:proteolysis"/>
    <property type="evidence" value="ECO:0007669"/>
    <property type="project" value="UniProtKB-KW"/>
</dbReference>
<dbReference type="PANTHER" id="PTHR28570">
    <property type="entry name" value="ASPARTYL AMINOPEPTIDASE"/>
    <property type="match status" value="1"/>
</dbReference>
<dbReference type="InterPro" id="IPR001948">
    <property type="entry name" value="Peptidase_M18"/>
</dbReference>
<evidence type="ECO:0000313" key="12">
    <source>
        <dbReference type="Proteomes" id="UP000186469"/>
    </source>
</evidence>